<dbReference type="PANTHER" id="PTHR11514">
    <property type="entry name" value="MYC"/>
    <property type="match status" value="1"/>
</dbReference>
<sequence length="110" mass="12009">MDHLNTNVTASMIEALMNTPSSDSWPPLSPTNPTPNSALQKQLQAVLNGTHEAWTYAIFWTPSYYDYSGDSVLKWGDGIYKTKKLITLGGGGGRWRRMSTAVPSCGSLAQ</sequence>
<evidence type="ECO:0000256" key="4">
    <source>
        <dbReference type="RuleBase" id="RU369104"/>
    </source>
</evidence>
<dbReference type="EMBL" id="JAAMPC010000007">
    <property type="protein sequence ID" value="KAG2302165.1"/>
    <property type="molecule type" value="Genomic_DNA"/>
</dbReference>
<keyword evidence="3 4" id="KW-0539">Nucleus</keyword>
<dbReference type="GO" id="GO:0003700">
    <property type="term" value="F:DNA-binding transcription factor activity"/>
    <property type="evidence" value="ECO:0007669"/>
    <property type="project" value="InterPro"/>
</dbReference>
<gene>
    <name evidence="6" type="ORF">Bca52824_030816</name>
</gene>
<evidence type="ECO:0000259" key="5">
    <source>
        <dbReference type="Pfam" id="PF14215"/>
    </source>
</evidence>
<organism evidence="6 7">
    <name type="scientific">Brassica carinata</name>
    <name type="common">Ethiopian mustard</name>
    <name type="synonym">Abyssinian cabbage</name>
    <dbReference type="NCBI Taxonomy" id="52824"/>
    <lineage>
        <taxon>Eukaryota</taxon>
        <taxon>Viridiplantae</taxon>
        <taxon>Streptophyta</taxon>
        <taxon>Embryophyta</taxon>
        <taxon>Tracheophyta</taxon>
        <taxon>Spermatophyta</taxon>
        <taxon>Magnoliopsida</taxon>
        <taxon>eudicotyledons</taxon>
        <taxon>Gunneridae</taxon>
        <taxon>Pentapetalae</taxon>
        <taxon>rosids</taxon>
        <taxon>malvids</taxon>
        <taxon>Brassicales</taxon>
        <taxon>Brassicaceae</taxon>
        <taxon>Brassiceae</taxon>
        <taxon>Brassica</taxon>
    </lineage>
</organism>
<keyword evidence="7" id="KW-1185">Reference proteome</keyword>
<comment type="caution">
    <text evidence="6">The sequence shown here is derived from an EMBL/GenBank/DDBJ whole genome shotgun (WGS) entry which is preliminary data.</text>
</comment>
<dbReference type="GO" id="GO:0005634">
    <property type="term" value="C:nucleus"/>
    <property type="evidence" value="ECO:0007669"/>
    <property type="project" value="UniProtKB-SubCell"/>
</dbReference>
<evidence type="ECO:0000256" key="3">
    <source>
        <dbReference type="ARBA" id="ARBA00023242"/>
    </source>
</evidence>
<reference evidence="6 7" key="1">
    <citation type="submission" date="2020-02" db="EMBL/GenBank/DDBJ databases">
        <authorList>
            <person name="Ma Q."/>
            <person name="Huang Y."/>
            <person name="Song X."/>
            <person name="Pei D."/>
        </authorList>
    </citation>
    <scope>NUCLEOTIDE SEQUENCE [LARGE SCALE GENOMIC DNA]</scope>
    <source>
        <strain evidence="6">Sxm20200214</strain>
        <tissue evidence="6">Leaf</tissue>
    </source>
</reference>
<dbReference type="GO" id="GO:0000976">
    <property type="term" value="F:transcription cis-regulatory region binding"/>
    <property type="evidence" value="ECO:0007669"/>
    <property type="project" value="TreeGrafter"/>
</dbReference>
<dbReference type="OrthoDB" id="1567413at2759"/>
<evidence type="ECO:0000313" key="6">
    <source>
        <dbReference type="EMBL" id="KAG2302165.1"/>
    </source>
</evidence>
<dbReference type="Proteomes" id="UP000886595">
    <property type="component" value="Unassembled WGS sequence"/>
</dbReference>
<dbReference type="InterPro" id="IPR025610">
    <property type="entry name" value="MYC/MYB_N"/>
</dbReference>
<keyword evidence="2 4" id="KW-0804">Transcription</keyword>
<proteinExistence type="predicted"/>
<dbReference type="PANTHER" id="PTHR11514:SF133">
    <property type="entry name" value="TRANSCRIPTION FACTOR BHLH28"/>
    <property type="match status" value="1"/>
</dbReference>
<name>A0A8X7S934_BRACI</name>
<protein>
    <recommendedName>
        <fullName evidence="4">Transcription factor</fullName>
        <shortName evidence="4">bHLH transcription factor</shortName>
    </recommendedName>
    <alternativeName>
        <fullName evidence="4">Basic helix-loop-helix protein</fullName>
    </alternativeName>
</protein>
<evidence type="ECO:0000256" key="2">
    <source>
        <dbReference type="ARBA" id="ARBA00023163"/>
    </source>
</evidence>
<evidence type="ECO:0000313" key="7">
    <source>
        <dbReference type="Proteomes" id="UP000886595"/>
    </source>
</evidence>
<dbReference type="Pfam" id="PF14215">
    <property type="entry name" value="bHLH-MYC_N"/>
    <property type="match status" value="1"/>
</dbReference>
<dbReference type="AlphaFoldDB" id="A0A8X7S934"/>
<keyword evidence="1 4" id="KW-0805">Transcription regulation</keyword>
<feature type="domain" description="Transcription factor MYC/MYB N-terminal" evidence="5">
    <location>
        <begin position="39"/>
        <end position="82"/>
    </location>
</feature>
<evidence type="ECO:0000256" key="1">
    <source>
        <dbReference type="ARBA" id="ARBA00023015"/>
    </source>
</evidence>
<dbReference type="InterPro" id="IPR045084">
    <property type="entry name" value="AIB/MYC-like"/>
</dbReference>
<accession>A0A8X7S934</accession>
<comment type="subcellular location">
    <subcellularLocation>
        <location evidence="4">Nucleus</location>
    </subcellularLocation>
</comment>